<name>D8LJH0_ECTSI</name>
<evidence type="ECO:0000313" key="3">
    <source>
        <dbReference type="Proteomes" id="UP000002630"/>
    </source>
</evidence>
<proteinExistence type="predicted"/>
<dbReference type="AlphaFoldDB" id="D8LJH0"/>
<keyword evidence="3" id="KW-1185">Reference proteome</keyword>
<evidence type="ECO:0000256" key="1">
    <source>
        <dbReference type="SAM" id="MobiDB-lite"/>
    </source>
</evidence>
<dbReference type="Proteomes" id="UP000002630">
    <property type="component" value="Unassembled WGS sequence"/>
</dbReference>
<dbReference type="EMBL" id="FN649760">
    <property type="protein sequence ID" value="CBN75971.1"/>
    <property type="molecule type" value="Genomic_DNA"/>
</dbReference>
<gene>
    <name evidence="2" type="ORF">Esi_0258_0013</name>
</gene>
<accession>D8LJH0</accession>
<organism evidence="2 3">
    <name type="scientific">Ectocarpus siliculosus</name>
    <name type="common">Brown alga</name>
    <name type="synonym">Conferva siliculosa</name>
    <dbReference type="NCBI Taxonomy" id="2880"/>
    <lineage>
        <taxon>Eukaryota</taxon>
        <taxon>Sar</taxon>
        <taxon>Stramenopiles</taxon>
        <taxon>Ochrophyta</taxon>
        <taxon>PX clade</taxon>
        <taxon>Phaeophyceae</taxon>
        <taxon>Ectocarpales</taxon>
        <taxon>Ectocarpaceae</taxon>
        <taxon>Ectocarpus</taxon>
    </lineage>
</organism>
<dbReference type="InParanoid" id="D8LJH0"/>
<feature type="region of interest" description="Disordered" evidence="1">
    <location>
        <begin position="17"/>
        <end position="38"/>
    </location>
</feature>
<protein>
    <submittedName>
        <fullName evidence="2">Uncharacterized protein</fullName>
    </submittedName>
</protein>
<reference evidence="2 3" key="1">
    <citation type="journal article" date="2010" name="Nature">
        <title>The Ectocarpus genome and the independent evolution of multicellularity in brown algae.</title>
        <authorList>
            <person name="Cock J.M."/>
            <person name="Sterck L."/>
            <person name="Rouze P."/>
            <person name="Scornet D."/>
            <person name="Allen A.E."/>
            <person name="Amoutzias G."/>
            <person name="Anthouard V."/>
            <person name="Artiguenave F."/>
            <person name="Aury J.M."/>
            <person name="Badger J.H."/>
            <person name="Beszteri B."/>
            <person name="Billiau K."/>
            <person name="Bonnet E."/>
            <person name="Bothwell J.H."/>
            <person name="Bowler C."/>
            <person name="Boyen C."/>
            <person name="Brownlee C."/>
            <person name="Carrano C.J."/>
            <person name="Charrier B."/>
            <person name="Cho G.Y."/>
            <person name="Coelho S.M."/>
            <person name="Collen J."/>
            <person name="Corre E."/>
            <person name="Da Silva C."/>
            <person name="Delage L."/>
            <person name="Delaroque N."/>
            <person name="Dittami S.M."/>
            <person name="Doulbeau S."/>
            <person name="Elias M."/>
            <person name="Farnham G."/>
            <person name="Gachon C.M."/>
            <person name="Gschloessl B."/>
            <person name="Heesch S."/>
            <person name="Jabbari K."/>
            <person name="Jubin C."/>
            <person name="Kawai H."/>
            <person name="Kimura K."/>
            <person name="Kloareg B."/>
            <person name="Kupper F.C."/>
            <person name="Lang D."/>
            <person name="Le Bail A."/>
            <person name="Leblanc C."/>
            <person name="Lerouge P."/>
            <person name="Lohr M."/>
            <person name="Lopez P.J."/>
            <person name="Martens C."/>
            <person name="Maumus F."/>
            <person name="Michel G."/>
            <person name="Miranda-Saavedra D."/>
            <person name="Morales J."/>
            <person name="Moreau H."/>
            <person name="Motomura T."/>
            <person name="Nagasato C."/>
            <person name="Napoli C.A."/>
            <person name="Nelson D.R."/>
            <person name="Nyvall-Collen P."/>
            <person name="Peters A.F."/>
            <person name="Pommier C."/>
            <person name="Potin P."/>
            <person name="Poulain J."/>
            <person name="Quesneville H."/>
            <person name="Read B."/>
            <person name="Rensing S.A."/>
            <person name="Ritter A."/>
            <person name="Rousvoal S."/>
            <person name="Samanta M."/>
            <person name="Samson G."/>
            <person name="Schroeder D.C."/>
            <person name="Segurens B."/>
            <person name="Strittmatter M."/>
            <person name="Tonon T."/>
            <person name="Tregear J.W."/>
            <person name="Valentin K."/>
            <person name="von Dassow P."/>
            <person name="Yamagishi T."/>
            <person name="Van de Peer Y."/>
            <person name="Wincker P."/>
        </authorList>
    </citation>
    <scope>NUCLEOTIDE SEQUENCE [LARGE SCALE GENOMIC DNA]</scope>
    <source>
        <strain evidence="3">Ec32 / CCAP1310/4</strain>
    </source>
</reference>
<sequence>MIDQIFSSGSRRLIRGWRRRSRAIQPESRRSNKSKGGNFFSLRGRAIFCLISPWIGYPISYGRDATTPTKACTLEEMTTAPATQTKSNLTTTVLKTKTNTATVLRPGECRGGCR</sequence>
<evidence type="ECO:0000313" key="2">
    <source>
        <dbReference type="EMBL" id="CBN75971.1"/>
    </source>
</evidence>